<dbReference type="RefSeq" id="WP_012958858.1">
    <property type="nucleotide sequence ID" value="NC_013791.2"/>
</dbReference>
<evidence type="ECO:0000313" key="2">
    <source>
        <dbReference type="EMBL" id="ADC51496.1"/>
    </source>
</evidence>
<dbReference type="InterPro" id="IPR037883">
    <property type="entry name" value="Knr4/Smi1-like_sf"/>
</dbReference>
<accession>D3FRA5</accession>
<dbReference type="STRING" id="398511.BpOF4_17275"/>
<protein>
    <recommendedName>
        <fullName evidence="1">Knr4/Smi1-like domain-containing protein</fullName>
    </recommendedName>
</protein>
<dbReference type="KEGG" id="bpf:BpOF4_17275"/>
<reference evidence="2 3" key="1">
    <citation type="journal article" date="2011" name="Environ. Microbiol.">
        <title>Genome of alkaliphilic Bacillus pseudofirmus OF4 reveals adaptations that support the ability to grow in an external pH range from 7.5 to 11.4.</title>
        <authorList>
            <person name="Janto B."/>
            <person name="Ahmed A."/>
            <person name="Ito M."/>
            <person name="Liu J."/>
            <person name="Hicks D.B."/>
            <person name="Pagni S."/>
            <person name="Fackelmayer O.J."/>
            <person name="Smith T.A."/>
            <person name="Earl J."/>
            <person name="Elbourne L.D."/>
            <person name="Hassan K."/>
            <person name="Paulsen I.T."/>
            <person name="Kolsto A.B."/>
            <person name="Tourasse N.J."/>
            <person name="Ehrlich G.D."/>
            <person name="Boissy R."/>
            <person name="Ivey D.M."/>
            <person name="Li G."/>
            <person name="Xue Y."/>
            <person name="Ma Y."/>
            <person name="Hu F.Z."/>
            <person name="Krulwich T.A."/>
        </authorList>
    </citation>
    <scope>NUCLEOTIDE SEQUENCE [LARGE SCALE GENOMIC DNA]</scope>
    <source>
        <strain evidence="3">ATCC BAA-2126 / JCM 17055 / OF4</strain>
    </source>
</reference>
<dbReference type="InterPro" id="IPR018958">
    <property type="entry name" value="Knr4/Smi1-like_dom"/>
</dbReference>
<gene>
    <name evidence="2" type="ordered locus">BpOF4_17275</name>
</gene>
<dbReference type="EMBL" id="CP001878">
    <property type="protein sequence ID" value="ADC51496.1"/>
    <property type="molecule type" value="Genomic_DNA"/>
</dbReference>
<dbReference type="HOGENOM" id="CLU_139788_2_0_9"/>
<feature type="domain" description="Knr4/Smi1-like" evidence="1">
    <location>
        <begin position="21"/>
        <end position="130"/>
    </location>
</feature>
<proteinExistence type="predicted"/>
<dbReference type="SUPFAM" id="SSF160631">
    <property type="entry name" value="SMI1/KNR4-like"/>
    <property type="match status" value="1"/>
</dbReference>
<keyword evidence="3" id="KW-1185">Reference proteome</keyword>
<name>D3FRA5_ALKPO</name>
<sequence length="139" mass="16199">MNPKIEEMINEYIEDGDFIGKVSDEAIEKAEEVLKVKFPRDYRKFVKHYGSGGICGVDILGIKGVDYASVVEKTQQYRELGLPKKYIVIENVGEFVYCLDTLENFNVVRWDDISKRELFRYTTFDEYLTDSFQEAIDNI</sequence>
<dbReference type="SMART" id="SM00860">
    <property type="entry name" value="SMI1_KNR4"/>
    <property type="match status" value="1"/>
</dbReference>
<dbReference type="AlphaFoldDB" id="D3FRA5"/>
<dbReference type="Pfam" id="PF14567">
    <property type="entry name" value="SUKH_5"/>
    <property type="match status" value="1"/>
</dbReference>
<dbReference type="Proteomes" id="UP000001544">
    <property type="component" value="Chromosome"/>
</dbReference>
<dbReference type="eggNOG" id="ENOG5032WNB">
    <property type="taxonomic scope" value="Bacteria"/>
</dbReference>
<evidence type="ECO:0000259" key="1">
    <source>
        <dbReference type="SMART" id="SM00860"/>
    </source>
</evidence>
<organism evidence="2 3">
    <name type="scientific">Alkalihalophilus pseudofirmus (strain ATCC BAA-2126 / JCM 17055 / OF4)</name>
    <name type="common">Bacillus pseudofirmus</name>
    <dbReference type="NCBI Taxonomy" id="398511"/>
    <lineage>
        <taxon>Bacteria</taxon>
        <taxon>Bacillati</taxon>
        <taxon>Bacillota</taxon>
        <taxon>Bacilli</taxon>
        <taxon>Bacillales</taxon>
        <taxon>Bacillaceae</taxon>
        <taxon>Alkalihalophilus</taxon>
    </lineage>
</organism>
<evidence type="ECO:0000313" key="3">
    <source>
        <dbReference type="Proteomes" id="UP000001544"/>
    </source>
</evidence>
<dbReference type="Gene3D" id="3.40.1580.10">
    <property type="entry name" value="SMI1/KNR4-like"/>
    <property type="match status" value="1"/>
</dbReference>